<keyword evidence="1" id="KW-0812">Transmembrane</keyword>
<evidence type="ECO:0000313" key="2">
    <source>
        <dbReference type="EMBL" id="CCG83726.1"/>
    </source>
</evidence>
<accession>R4XCX6</accession>
<keyword evidence="1" id="KW-0472">Membrane</keyword>
<dbReference type="Pfam" id="PF08592">
    <property type="entry name" value="Anthrone_oxy"/>
    <property type="match status" value="1"/>
</dbReference>
<evidence type="ECO:0000256" key="1">
    <source>
        <dbReference type="SAM" id="Phobius"/>
    </source>
</evidence>
<reference evidence="2 3" key="1">
    <citation type="journal article" date="2013" name="MBio">
        <title>Genome sequencing of the plant pathogen Taphrina deformans, the causal agent of peach leaf curl.</title>
        <authorList>
            <person name="Cisse O.H."/>
            <person name="Almeida J.M.G.C.F."/>
            <person name="Fonseca A."/>
            <person name="Kumar A.A."/>
            <person name="Salojaervi J."/>
            <person name="Overmyer K."/>
            <person name="Hauser P.M."/>
            <person name="Pagni M."/>
        </authorList>
    </citation>
    <scope>NUCLEOTIDE SEQUENCE [LARGE SCALE GENOMIC DNA]</scope>
    <source>
        <strain evidence="3">PYCC 5710 / ATCC 11124 / CBS 356.35 / IMI 108563 / JCM 9778 / NBRC 8474</strain>
    </source>
</reference>
<keyword evidence="3" id="KW-1185">Reference proteome</keyword>
<evidence type="ECO:0000313" key="3">
    <source>
        <dbReference type="Proteomes" id="UP000013776"/>
    </source>
</evidence>
<organism evidence="2 3">
    <name type="scientific">Taphrina deformans (strain PYCC 5710 / ATCC 11124 / CBS 356.35 / IMI 108563 / JCM 9778 / NBRC 8474)</name>
    <name type="common">Peach leaf curl fungus</name>
    <name type="synonym">Lalaria deformans</name>
    <dbReference type="NCBI Taxonomy" id="1097556"/>
    <lineage>
        <taxon>Eukaryota</taxon>
        <taxon>Fungi</taxon>
        <taxon>Dikarya</taxon>
        <taxon>Ascomycota</taxon>
        <taxon>Taphrinomycotina</taxon>
        <taxon>Taphrinomycetes</taxon>
        <taxon>Taphrinales</taxon>
        <taxon>Taphrinaceae</taxon>
        <taxon>Taphrina</taxon>
    </lineage>
</organism>
<protein>
    <recommendedName>
        <fullName evidence="4">DUF1772 family protein</fullName>
    </recommendedName>
</protein>
<feature type="transmembrane region" description="Helical" evidence="1">
    <location>
        <begin position="69"/>
        <end position="89"/>
    </location>
</feature>
<dbReference type="VEuPathDB" id="FungiDB:TAPDE_004042"/>
<evidence type="ECO:0008006" key="4">
    <source>
        <dbReference type="Google" id="ProtNLM"/>
    </source>
</evidence>
<comment type="caution">
    <text evidence="2">The sequence shown here is derived from an EMBL/GenBank/DDBJ whole genome shotgun (WGS) entry which is preliminary data.</text>
</comment>
<proteinExistence type="predicted"/>
<dbReference type="Proteomes" id="UP000013776">
    <property type="component" value="Unassembled WGS sequence"/>
</dbReference>
<feature type="transmembrane region" description="Helical" evidence="1">
    <location>
        <begin position="96"/>
        <end position="113"/>
    </location>
</feature>
<keyword evidence="1" id="KW-1133">Transmembrane helix</keyword>
<gene>
    <name evidence="2" type="ORF">TAPDE_004042</name>
</gene>
<feature type="transmembrane region" description="Helical" evidence="1">
    <location>
        <begin position="150"/>
        <end position="169"/>
    </location>
</feature>
<dbReference type="InterPro" id="IPR013901">
    <property type="entry name" value="Anthrone_oxy"/>
</dbReference>
<dbReference type="EMBL" id="CAHR02000173">
    <property type="protein sequence ID" value="CCG83726.1"/>
    <property type="molecule type" value="Genomic_DNA"/>
</dbReference>
<sequence>MSNYISSLTPLRAATFASGISTSVFFIGNLTHSFFGAVPIIQSSGEITPALDNKQKADLWLYFYERAKLVFVAAAATSTVSFATIAYLVRDETDRAIALVAAVASGAIVPWTVSQMLPVNDQLTAVSRGDRTKEAYVGPLVEKWRKAHNVRLLFGGIGYLAALTLAITAA</sequence>
<name>R4XCX6_TAPDE</name>
<dbReference type="AlphaFoldDB" id="R4XCX6"/>